<keyword evidence="3" id="KW-1185">Reference proteome</keyword>
<accession>A0AAE1RXG1</accession>
<evidence type="ECO:0000259" key="1">
    <source>
        <dbReference type="Pfam" id="PF24626"/>
    </source>
</evidence>
<dbReference type="PANTHER" id="PTHR46148:SF60">
    <property type="entry name" value="CHROMO DOMAIN-CONTAINING PROTEIN"/>
    <property type="match status" value="1"/>
</dbReference>
<dbReference type="InterPro" id="IPR056924">
    <property type="entry name" value="SH3_Tf2-1"/>
</dbReference>
<sequence>MKGVTRFGKRGKLSLRYIRPFEILQRVWEVAYELTLPPGLSDVHPISHVSMLKKYRDDGSYIIQWDSVLLDQNLEFEEEPMAILDSQVRKLRSKESFCEGSVQKSSY</sequence>
<reference evidence="2" key="1">
    <citation type="submission" date="2023-12" db="EMBL/GenBank/DDBJ databases">
        <title>Genome assembly of Anisodus tanguticus.</title>
        <authorList>
            <person name="Wang Y.-J."/>
        </authorList>
    </citation>
    <scope>NUCLEOTIDE SEQUENCE</scope>
    <source>
        <strain evidence="2">KB-2021</strain>
        <tissue evidence="2">Leaf</tissue>
    </source>
</reference>
<organism evidence="2 3">
    <name type="scientific">Anisodus tanguticus</name>
    <dbReference type="NCBI Taxonomy" id="243964"/>
    <lineage>
        <taxon>Eukaryota</taxon>
        <taxon>Viridiplantae</taxon>
        <taxon>Streptophyta</taxon>
        <taxon>Embryophyta</taxon>
        <taxon>Tracheophyta</taxon>
        <taxon>Spermatophyta</taxon>
        <taxon>Magnoliopsida</taxon>
        <taxon>eudicotyledons</taxon>
        <taxon>Gunneridae</taxon>
        <taxon>Pentapetalae</taxon>
        <taxon>asterids</taxon>
        <taxon>lamiids</taxon>
        <taxon>Solanales</taxon>
        <taxon>Solanaceae</taxon>
        <taxon>Solanoideae</taxon>
        <taxon>Hyoscyameae</taxon>
        <taxon>Anisodus</taxon>
    </lineage>
</organism>
<comment type="caution">
    <text evidence="2">The sequence shown here is derived from an EMBL/GenBank/DDBJ whole genome shotgun (WGS) entry which is preliminary data.</text>
</comment>
<gene>
    <name evidence="2" type="ORF">RND71_021900</name>
</gene>
<feature type="domain" description="Tf2-1-like SH3-like" evidence="1">
    <location>
        <begin position="5"/>
        <end position="56"/>
    </location>
</feature>
<evidence type="ECO:0000313" key="3">
    <source>
        <dbReference type="Proteomes" id="UP001291623"/>
    </source>
</evidence>
<proteinExistence type="predicted"/>
<evidence type="ECO:0000313" key="2">
    <source>
        <dbReference type="EMBL" id="KAK4359671.1"/>
    </source>
</evidence>
<dbReference type="Pfam" id="PF24626">
    <property type="entry name" value="SH3_Tf2-1"/>
    <property type="match status" value="1"/>
</dbReference>
<name>A0AAE1RXG1_9SOLA</name>
<dbReference type="EMBL" id="JAVYJV010000011">
    <property type="protein sequence ID" value="KAK4359671.1"/>
    <property type="molecule type" value="Genomic_DNA"/>
</dbReference>
<protein>
    <recommendedName>
        <fullName evidence="1">Tf2-1-like SH3-like domain-containing protein</fullName>
    </recommendedName>
</protein>
<dbReference type="Proteomes" id="UP001291623">
    <property type="component" value="Unassembled WGS sequence"/>
</dbReference>
<dbReference type="AlphaFoldDB" id="A0AAE1RXG1"/>
<dbReference type="PANTHER" id="PTHR46148">
    <property type="entry name" value="CHROMO DOMAIN-CONTAINING PROTEIN"/>
    <property type="match status" value="1"/>
</dbReference>